<evidence type="ECO:0000313" key="9">
    <source>
        <dbReference type="Proteomes" id="UP000789739"/>
    </source>
</evidence>
<evidence type="ECO:0000256" key="2">
    <source>
        <dbReference type="ARBA" id="ARBA00004496"/>
    </source>
</evidence>
<dbReference type="PANTHER" id="PTHR21664:SF1">
    <property type="entry name" value="NUDC DOMAIN-CONTAINING PROTEIN 1"/>
    <property type="match status" value="1"/>
</dbReference>
<keyword evidence="4" id="KW-0963">Cytoplasm</keyword>
<dbReference type="Proteomes" id="UP000789739">
    <property type="component" value="Unassembled WGS sequence"/>
</dbReference>
<dbReference type="CDD" id="cd06467">
    <property type="entry name" value="p23_NUDC_like"/>
    <property type="match status" value="1"/>
</dbReference>
<evidence type="ECO:0000256" key="5">
    <source>
        <dbReference type="ARBA" id="ARBA00023242"/>
    </source>
</evidence>
<evidence type="ECO:0000256" key="6">
    <source>
        <dbReference type="SAM" id="MobiDB-lite"/>
    </source>
</evidence>
<dbReference type="OrthoDB" id="428655at2759"/>
<dbReference type="PROSITE" id="PS51203">
    <property type="entry name" value="CS"/>
    <property type="match status" value="1"/>
</dbReference>
<dbReference type="EMBL" id="CAJVPI010000717">
    <property type="protein sequence ID" value="CAG8565862.1"/>
    <property type="molecule type" value="Genomic_DNA"/>
</dbReference>
<feature type="compositionally biased region" description="Basic and acidic residues" evidence="6">
    <location>
        <begin position="289"/>
        <end position="300"/>
    </location>
</feature>
<comment type="caution">
    <text evidence="8">The sequence shown here is derived from an EMBL/GenBank/DDBJ whole genome shotgun (WGS) entry which is preliminary data.</text>
</comment>
<dbReference type="AlphaFoldDB" id="A0A9N9FVP3"/>
<dbReference type="SUPFAM" id="SSF49764">
    <property type="entry name" value="HSP20-like chaperones"/>
    <property type="match status" value="1"/>
</dbReference>
<dbReference type="Gene3D" id="2.60.40.790">
    <property type="match status" value="1"/>
</dbReference>
<dbReference type="InterPro" id="IPR037895">
    <property type="entry name" value="NUDCD1"/>
</dbReference>
<name>A0A9N9FVP3_9GLOM</name>
<organism evidence="8 9">
    <name type="scientific">Paraglomus brasilianum</name>
    <dbReference type="NCBI Taxonomy" id="144538"/>
    <lineage>
        <taxon>Eukaryota</taxon>
        <taxon>Fungi</taxon>
        <taxon>Fungi incertae sedis</taxon>
        <taxon>Mucoromycota</taxon>
        <taxon>Glomeromycotina</taxon>
        <taxon>Glomeromycetes</taxon>
        <taxon>Paraglomerales</taxon>
        <taxon>Paraglomeraceae</taxon>
        <taxon>Paraglomus</taxon>
    </lineage>
</organism>
<keyword evidence="5" id="KW-0539">Nucleus</keyword>
<keyword evidence="9" id="KW-1185">Reference proteome</keyword>
<dbReference type="InterPro" id="IPR008978">
    <property type="entry name" value="HSP20-like_chaperone"/>
</dbReference>
<dbReference type="GO" id="GO:0005737">
    <property type="term" value="C:cytoplasm"/>
    <property type="evidence" value="ECO:0007669"/>
    <property type="project" value="UniProtKB-SubCell"/>
</dbReference>
<sequence length="645" mass="71965">MPFTGIPTTVQIRPNRDLLNPTFEGYKLKLLNEDECIIRTDLPAPGISIQMVPSGTQLSYKEVQSRVLYNHLFSGYNLDEGKGAAFYFDSDLRLVLVEYNSVKSNTVTTHNLTEISKSVSDTSNKEYPSLRALSPTLVLVSDGSGGIYLVKLIENSDFPGYRGEIICATAFYGHVLDDNGYEFVSDLKPTPCVLLDAKIIGEGENAYILYMVYNTAFRSNPTSEDIQRGAIQTLFDVSLVELAVKPPYRSQIVNALRGPDIPLYCSIDSHGDGYVIGSTIGYEVLRPTETRQQGELDKQKRNQSQSSSAGEQKPPPYVWQQTSSDVTVCFQLPHGTPGAAINYHFTRTHLSLTVNLSNNPPAPSSTTETSIPQYVFTPFFDFMEPESSLWTIETKIGLLTLHIEKKHHGTRWTHVFQHDDGVLETLDPNEFAEFRERLERYTTGMLDDGGPESFNPLQHPIGHEIEESIDYEGQSVIFAWVDREGVVGAKTIGSDHEFLCRQFEHWQKKDQTGLPSVCLKHDVDGLVYAISHNADNRSSTSTSSSPLAIDHVATFNAFGFVQASKREKRCMYHDPNHRFVVILEGSRHAFIYQSHGPKNIHDQQLIVDVAGRASNADIIGIQMVGDGIILVLTSKHLVLINLSQE</sequence>
<feature type="region of interest" description="Disordered" evidence="6">
    <location>
        <begin position="289"/>
        <end position="317"/>
    </location>
</feature>
<proteinExistence type="predicted"/>
<accession>A0A9N9FVP3</accession>
<dbReference type="PANTHER" id="PTHR21664">
    <property type="entry name" value="CHRONIC MYELOGENOUS LEUKEMIA TUMOR ANTIGEN 66"/>
    <property type="match status" value="1"/>
</dbReference>
<evidence type="ECO:0000256" key="3">
    <source>
        <dbReference type="ARBA" id="ARBA00018915"/>
    </source>
</evidence>
<reference evidence="8" key="1">
    <citation type="submission" date="2021-06" db="EMBL/GenBank/DDBJ databases">
        <authorList>
            <person name="Kallberg Y."/>
            <person name="Tangrot J."/>
            <person name="Rosling A."/>
        </authorList>
    </citation>
    <scope>NUCLEOTIDE SEQUENCE</scope>
    <source>
        <strain evidence="8">BR232B</strain>
    </source>
</reference>
<protein>
    <recommendedName>
        <fullName evidence="3">NudC domain-containing protein 1</fullName>
    </recommendedName>
</protein>
<dbReference type="GO" id="GO:0005634">
    <property type="term" value="C:nucleus"/>
    <property type="evidence" value="ECO:0007669"/>
    <property type="project" value="UniProtKB-SubCell"/>
</dbReference>
<dbReference type="InterPro" id="IPR007052">
    <property type="entry name" value="CS_dom"/>
</dbReference>
<comment type="subcellular location">
    <subcellularLocation>
        <location evidence="2">Cytoplasm</location>
    </subcellularLocation>
    <subcellularLocation>
        <location evidence="1">Nucleus</location>
    </subcellularLocation>
</comment>
<feature type="domain" description="CS" evidence="7">
    <location>
        <begin position="312"/>
        <end position="416"/>
    </location>
</feature>
<evidence type="ECO:0000259" key="7">
    <source>
        <dbReference type="PROSITE" id="PS51203"/>
    </source>
</evidence>
<gene>
    <name evidence="8" type="ORF">PBRASI_LOCUS5838</name>
</gene>
<dbReference type="Pfam" id="PF04969">
    <property type="entry name" value="CS"/>
    <property type="match status" value="1"/>
</dbReference>
<evidence type="ECO:0000313" key="8">
    <source>
        <dbReference type="EMBL" id="CAG8565862.1"/>
    </source>
</evidence>
<evidence type="ECO:0000256" key="4">
    <source>
        <dbReference type="ARBA" id="ARBA00022490"/>
    </source>
</evidence>
<evidence type="ECO:0000256" key="1">
    <source>
        <dbReference type="ARBA" id="ARBA00004123"/>
    </source>
</evidence>